<dbReference type="InterPro" id="IPR002018">
    <property type="entry name" value="CarbesteraseB"/>
</dbReference>
<keyword evidence="2 3" id="KW-0378">Hydrolase</keyword>
<dbReference type="InterPro" id="IPR029058">
    <property type="entry name" value="AB_hydrolase_fold"/>
</dbReference>
<accession>S9NT91</accession>
<dbReference type="PROSITE" id="PS00941">
    <property type="entry name" value="CARBOXYLESTERASE_B_2"/>
    <property type="match status" value="1"/>
</dbReference>
<dbReference type="PANTHER" id="PTHR43142:SF1">
    <property type="entry name" value="CARBOXYLIC ESTER HYDROLASE"/>
    <property type="match status" value="1"/>
</dbReference>
<sequence length="493" mass="55041">MTNPTDTLIVDTSNGKLRGKRMGGVHAWLNIPYAAPPVGPLRFREPQPVQPWTGIRDATRFGASALQPPLIPGPLNAVISSSSQFSEDCLYLNVWSPAADGRKRPVWVWIHGGAYDLGGGSQYLGHELAKQGDIVFVSINYRLNAFGFLNLGGLFEDERFAHNAGMLDQVAALRWVKENIEAFGGDPGHVTIGGESAGSASVVTLMVMKAARGLFHGAIAQSAGMSLHADWDNSLDIAQEFASQLGVGRDNRDQLWSLPAPLLSRAMERTKKTRPEGLTTRPYFDGHVLPSSLKEARALRTPDIPLLIGTNLDEHRFFTVLRLPIMPLRRPRLANMLTRQLGAERADKLLALYPDTDRGLTDLGSHSIFTMPSIHFSEQHAQHAPTWRYRLDYPAPFLKLGAMHALDLFLLFPFPPKLTRLLLGKPTPELEALAQRMKRHWLRFVREGRPEEGWPAYDLETRKTLLLNLKDELVEDPEGERRRAWAERDVMPS</sequence>
<protein>
    <recommendedName>
        <fullName evidence="3">Carboxylic ester hydrolase</fullName>
        <ecNumber evidence="3">3.1.1.-</ecNumber>
    </recommendedName>
</protein>
<name>S9NT91_CYSF2</name>
<evidence type="ECO:0000259" key="4">
    <source>
        <dbReference type="Pfam" id="PF00135"/>
    </source>
</evidence>
<dbReference type="EMBL" id="ANAH02000072">
    <property type="protein sequence ID" value="EPX55345.1"/>
    <property type="molecule type" value="Genomic_DNA"/>
</dbReference>
<dbReference type="eggNOG" id="COG2272">
    <property type="taxonomic scope" value="Bacteria"/>
</dbReference>
<evidence type="ECO:0000313" key="6">
    <source>
        <dbReference type="Proteomes" id="UP000011682"/>
    </source>
</evidence>
<dbReference type="SUPFAM" id="SSF53474">
    <property type="entry name" value="alpha/beta-Hydrolases"/>
    <property type="match status" value="1"/>
</dbReference>
<evidence type="ECO:0000256" key="3">
    <source>
        <dbReference type="RuleBase" id="RU361235"/>
    </source>
</evidence>
<proteinExistence type="inferred from homology"/>
<reference evidence="5" key="1">
    <citation type="submission" date="2013-05" db="EMBL/GenBank/DDBJ databases">
        <title>Genome assembly of Cystobacter fuscus DSM 2262.</title>
        <authorList>
            <person name="Sharma G."/>
            <person name="Khatri I."/>
            <person name="Kaur C."/>
            <person name="Mayilraj S."/>
            <person name="Subramanian S."/>
        </authorList>
    </citation>
    <scope>NUCLEOTIDE SEQUENCE [LARGE SCALE GENOMIC DNA]</scope>
    <source>
        <strain evidence="5">DSM 2262</strain>
    </source>
</reference>
<keyword evidence="6" id="KW-1185">Reference proteome</keyword>
<evidence type="ECO:0000256" key="1">
    <source>
        <dbReference type="ARBA" id="ARBA00005964"/>
    </source>
</evidence>
<dbReference type="ESTHER" id="9delt-s9nt91">
    <property type="family name" value="Carb_B_Bacteria"/>
</dbReference>
<dbReference type="EC" id="3.1.1.-" evidence="3"/>
<dbReference type="InterPro" id="IPR019819">
    <property type="entry name" value="Carboxylesterase_B_CS"/>
</dbReference>
<dbReference type="Pfam" id="PF00135">
    <property type="entry name" value="COesterase"/>
    <property type="match status" value="1"/>
</dbReference>
<comment type="similarity">
    <text evidence="1 3">Belongs to the type-B carboxylesterase/lipase family.</text>
</comment>
<dbReference type="Proteomes" id="UP000011682">
    <property type="component" value="Unassembled WGS sequence"/>
</dbReference>
<feature type="domain" description="Carboxylesterase type B" evidence="4">
    <location>
        <begin position="7"/>
        <end position="472"/>
    </location>
</feature>
<evidence type="ECO:0000256" key="2">
    <source>
        <dbReference type="ARBA" id="ARBA00022801"/>
    </source>
</evidence>
<comment type="caution">
    <text evidence="5">The sequence shown here is derived from an EMBL/GenBank/DDBJ whole genome shotgun (WGS) entry which is preliminary data.</text>
</comment>
<organism evidence="5 6">
    <name type="scientific">Cystobacter fuscus (strain ATCC 25194 / DSM 2262 / NBRC 100088 / M29)</name>
    <dbReference type="NCBI Taxonomy" id="1242864"/>
    <lineage>
        <taxon>Bacteria</taxon>
        <taxon>Pseudomonadati</taxon>
        <taxon>Myxococcota</taxon>
        <taxon>Myxococcia</taxon>
        <taxon>Myxococcales</taxon>
        <taxon>Cystobacterineae</taxon>
        <taxon>Archangiaceae</taxon>
        <taxon>Cystobacter</taxon>
    </lineage>
</organism>
<gene>
    <name evidence="5" type="ORF">D187_009340</name>
</gene>
<dbReference type="Gene3D" id="3.40.50.1820">
    <property type="entry name" value="alpha/beta hydrolase"/>
    <property type="match status" value="1"/>
</dbReference>
<evidence type="ECO:0000313" key="5">
    <source>
        <dbReference type="EMBL" id="EPX55345.1"/>
    </source>
</evidence>
<dbReference type="GO" id="GO:0016787">
    <property type="term" value="F:hydrolase activity"/>
    <property type="evidence" value="ECO:0007669"/>
    <property type="project" value="UniProtKB-KW"/>
</dbReference>
<dbReference type="AlphaFoldDB" id="S9NT91"/>
<dbReference type="InterPro" id="IPR019826">
    <property type="entry name" value="Carboxylesterase_B_AS"/>
</dbReference>
<dbReference type="PANTHER" id="PTHR43142">
    <property type="entry name" value="CARBOXYLIC ESTER HYDROLASE"/>
    <property type="match status" value="1"/>
</dbReference>
<dbReference type="RefSeq" id="WP_002631724.1">
    <property type="nucleotide sequence ID" value="NZ_ANAH02000072.1"/>
</dbReference>
<dbReference type="PROSITE" id="PS00122">
    <property type="entry name" value="CARBOXYLESTERASE_B_1"/>
    <property type="match status" value="1"/>
</dbReference>